<name>A0ABV8UYC2_9BACL</name>
<evidence type="ECO:0000313" key="7">
    <source>
        <dbReference type="Proteomes" id="UP001595733"/>
    </source>
</evidence>
<dbReference type="InterPro" id="IPR006076">
    <property type="entry name" value="FAD-dep_OxRdtase"/>
</dbReference>
<dbReference type="EC" id="1.-.-.-" evidence="6"/>
<evidence type="ECO:0000256" key="2">
    <source>
        <dbReference type="ARBA" id="ARBA00009410"/>
    </source>
</evidence>
<dbReference type="SUPFAM" id="SSF54373">
    <property type="entry name" value="FAD-linked reductases, C-terminal domain"/>
    <property type="match status" value="1"/>
</dbReference>
<dbReference type="InterPro" id="IPR036188">
    <property type="entry name" value="FAD/NAD-bd_sf"/>
</dbReference>
<dbReference type="Proteomes" id="UP001595733">
    <property type="component" value="Unassembled WGS sequence"/>
</dbReference>
<gene>
    <name evidence="6" type="ORF">ACFO0S_11725</name>
</gene>
<dbReference type="Gene3D" id="3.30.9.10">
    <property type="entry name" value="D-Amino Acid Oxidase, subunit A, domain 2"/>
    <property type="match status" value="1"/>
</dbReference>
<sequence length="344" mass="38146">MNIQVIGGGIAGASIGYHLAKAGATVTVYDRADAGQATDVSAGIICPWVSQRRNKAWYQLVREGAKYYPAFINELEVLTNKSTGYQQTGAVLLFKDEKTQQLAYERIKMKHEDAPEMGELTLLTKEQLQQIWPSLTTEYFGHHLSGGALVNGATLRDALKEGLEKLGSKWIKSGTQFSKDYDVRIYTGGAWGNELQRTVPVSHQKAQLLHFTMDMNQQLPVIMGLKTHYIISFGGGQFAIGTTHEDTDSFDVTPSEEAIRELKELAKSYFPNQQLRGFRTAIGLRPYTPNHLPVVQQIEEKTWVINGLGSSGLTSAPIIGRELAAYLMKQPTEIDLTYYQVGGE</sequence>
<dbReference type="Pfam" id="PF01266">
    <property type="entry name" value="DAO"/>
    <property type="match status" value="1"/>
</dbReference>
<evidence type="ECO:0000313" key="6">
    <source>
        <dbReference type="EMBL" id="MFC4355721.1"/>
    </source>
</evidence>
<keyword evidence="7" id="KW-1185">Reference proteome</keyword>
<dbReference type="GO" id="GO:0016491">
    <property type="term" value="F:oxidoreductase activity"/>
    <property type="evidence" value="ECO:0007669"/>
    <property type="project" value="UniProtKB-KW"/>
</dbReference>
<evidence type="ECO:0000259" key="5">
    <source>
        <dbReference type="Pfam" id="PF01266"/>
    </source>
</evidence>
<evidence type="ECO:0000256" key="4">
    <source>
        <dbReference type="ARBA" id="ARBA00023002"/>
    </source>
</evidence>
<organism evidence="6 7">
    <name type="scientific">Chryseomicrobium palamuruense</name>
    <dbReference type="NCBI Taxonomy" id="682973"/>
    <lineage>
        <taxon>Bacteria</taxon>
        <taxon>Bacillati</taxon>
        <taxon>Bacillota</taxon>
        <taxon>Bacilli</taxon>
        <taxon>Bacillales</taxon>
        <taxon>Caryophanaceae</taxon>
        <taxon>Chryseomicrobium</taxon>
    </lineage>
</organism>
<keyword evidence="4 6" id="KW-0560">Oxidoreductase</keyword>
<accession>A0ABV8UYC2</accession>
<comment type="similarity">
    <text evidence="2">Belongs to the DadA oxidoreductase family.</text>
</comment>
<dbReference type="EMBL" id="JBHSEF010000024">
    <property type="protein sequence ID" value="MFC4355721.1"/>
    <property type="molecule type" value="Genomic_DNA"/>
</dbReference>
<evidence type="ECO:0000256" key="3">
    <source>
        <dbReference type="ARBA" id="ARBA00022630"/>
    </source>
</evidence>
<proteinExistence type="inferred from homology"/>
<dbReference type="Gene3D" id="3.50.50.60">
    <property type="entry name" value="FAD/NAD(P)-binding domain"/>
    <property type="match status" value="1"/>
</dbReference>
<evidence type="ECO:0000256" key="1">
    <source>
        <dbReference type="ARBA" id="ARBA00001974"/>
    </source>
</evidence>
<dbReference type="SUPFAM" id="SSF51971">
    <property type="entry name" value="Nucleotide-binding domain"/>
    <property type="match status" value="1"/>
</dbReference>
<reference evidence="7" key="1">
    <citation type="journal article" date="2019" name="Int. J. Syst. Evol. Microbiol.">
        <title>The Global Catalogue of Microorganisms (GCM) 10K type strain sequencing project: providing services to taxonomists for standard genome sequencing and annotation.</title>
        <authorList>
            <consortium name="The Broad Institute Genomics Platform"/>
            <consortium name="The Broad Institute Genome Sequencing Center for Infectious Disease"/>
            <person name="Wu L."/>
            <person name="Ma J."/>
        </authorList>
    </citation>
    <scope>NUCLEOTIDE SEQUENCE [LARGE SCALE GENOMIC DNA]</scope>
    <source>
        <strain evidence="7">CCUG 50353</strain>
    </source>
</reference>
<comment type="caution">
    <text evidence="6">The sequence shown here is derived from an EMBL/GenBank/DDBJ whole genome shotgun (WGS) entry which is preliminary data.</text>
</comment>
<dbReference type="PANTHER" id="PTHR13847">
    <property type="entry name" value="SARCOSINE DEHYDROGENASE-RELATED"/>
    <property type="match status" value="1"/>
</dbReference>
<comment type="cofactor">
    <cofactor evidence="1">
        <name>FAD</name>
        <dbReference type="ChEBI" id="CHEBI:57692"/>
    </cofactor>
</comment>
<dbReference type="PANTHER" id="PTHR13847:SF286">
    <property type="entry name" value="D-AMINO ACID DEHYDROGENASE"/>
    <property type="match status" value="1"/>
</dbReference>
<keyword evidence="3" id="KW-0285">Flavoprotein</keyword>
<feature type="domain" description="FAD dependent oxidoreductase" evidence="5">
    <location>
        <begin position="5"/>
        <end position="325"/>
    </location>
</feature>
<dbReference type="RefSeq" id="WP_378142283.1">
    <property type="nucleotide sequence ID" value="NZ_JBHSEF010000024.1"/>
</dbReference>
<protein>
    <submittedName>
        <fullName evidence="6">NAD(P)/FAD-dependent oxidoreductase</fullName>
        <ecNumber evidence="6">1.-.-.-</ecNumber>
    </submittedName>
</protein>